<dbReference type="Gene3D" id="3.40.109.10">
    <property type="entry name" value="NADH Oxidase"/>
    <property type="match status" value="2"/>
</dbReference>
<evidence type="ECO:0000313" key="2">
    <source>
        <dbReference type="EMBL" id="VEP13864.1"/>
    </source>
</evidence>
<keyword evidence="3" id="KW-1185">Reference proteome</keyword>
<evidence type="ECO:0000259" key="1">
    <source>
        <dbReference type="Pfam" id="PF00881"/>
    </source>
</evidence>
<dbReference type="OrthoDB" id="9801593at2"/>
<dbReference type="SUPFAM" id="SSF55469">
    <property type="entry name" value="FMN-dependent nitroreductase-like"/>
    <property type="match status" value="1"/>
</dbReference>
<dbReference type="GO" id="GO:0016491">
    <property type="term" value="F:oxidoreductase activity"/>
    <property type="evidence" value="ECO:0007669"/>
    <property type="project" value="InterPro"/>
</dbReference>
<proteinExistence type="predicted"/>
<dbReference type="Pfam" id="PF00881">
    <property type="entry name" value="Nitroreductase"/>
    <property type="match status" value="1"/>
</dbReference>
<dbReference type="CDD" id="cd02142">
    <property type="entry name" value="McbC_SagB-like_oxidoreductase"/>
    <property type="match status" value="1"/>
</dbReference>
<dbReference type="EMBL" id="CAACVJ010000139">
    <property type="protein sequence ID" value="VEP13864.1"/>
    <property type="molecule type" value="Genomic_DNA"/>
</dbReference>
<dbReference type="InterPro" id="IPR000415">
    <property type="entry name" value="Nitroreductase-like"/>
</dbReference>
<dbReference type="PANTHER" id="PTHR42741:SF3">
    <property type="entry name" value="NITROREDUCTASE FAMILY PROTEIN"/>
    <property type="match status" value="1"/>
</dbReference>
<dbReference type="AlphaFoldDB" id="A0A563VR30"/>
<evidence type="ECO:0000313" key="3">
    <source>
        <dbReference type="Proteomes" id="UP000320055"/>
    </source>
</evidence>
<dbReference type="RefSeq" id="WP_144872106.1">
    <property type="nucleotide sequence ID" value="NZ_LR213969.1"/>
</dbReference>
<name>A0A563VR30_9CYAN</name>
<gene>
    <name evidence="2" type="ORF">H1P_2230010</name>
</gene>
<feature type="domain" description="Nitroreductase" evidence="1">
    <location>
        <begin position="352"/>
        <end position="437"/>
    </location>
</feature>
<dbReference type="PANTHER" id="PTHR42741">
    <property type="entry name" value="NITROREDUCTASE FAMILY PROTEIN"/>
    <property type="match status" value="1"/>
</dbReference>
<protein>
    <submittedName>
        <fullName evidence="2">Nitroreductase family protein</fullName>
    </submittedName>
</protein>
<organism evidence="2 3">
    <name type="scientific">Hyella patelloides LEGE 07179</name>
    <dbReference type="NCBI Taxonomy" id="945734"/>
    <lineage>
        <taxon>Bacteria</taxon>
        <taxon>Bacillati</taxon>
        <taxon>Cyanobacteriota</taxon>
        <taxon>Cyanophyceae</taxon>
        <taxon>Pleurocapsales</taxon>
        <taxon>Hyellaceae</taxon>
        <taxon>Hyella</taxon>
    </lineage>
</organism>
<sequence>MTIEQLETVGKKFHDATKHSPLSVMLDPNYVDASTQPTAFKSYPNFYRRFPLDENNSVHNFIRLTSAITFEKKYKYDSYQLRVNPSAGALYPTEIYVQIRGIKGIVDGIYHLEVATDSLTLIYELIDDGLESYILPNCLVKGLIFLVSCAYFRSSWKYKNRSLRYCFLDSGHHLGAIEASAYLYQKDIQVIFNFDKIALNNDLGFENKEFVTASVVSGEIKSKTIRKLRSPLPFVSSTDYFEVNPLIEAGYKATVFQDFKNNLFPNKNIVLQSPPFSYQLEQFRETIITRRSARAFKRGEISQLEWLQIWQCLTQPLLTISKETIEIYLVINYIEGMESGLYRGLQLLQSKDFSEKAKYLCVNQALARDSAVTLFLTSTYSNYQTAMQAAGWLGQRLYLISNYLGIGCSGIGAYHDDEIQEFLGTNKDILYVIAIGR</sequence>
<dbReference type="InterPro" id="IPR029479">
    <property type="entry name" value="Nitroreductase"/>
</dbReference>
<reference evidence="2 3" key="1">
    <citation type="submission" date="2019-01" db="EMBL/GenBank/DDBJ databases">
        <authorList>
            <person name="Brito A."/>
        </authorList>
    </citation>
    <scope>NUCLEOTIDE SEQUENCE [LARGE SCALE GENOMIC DNA]</scope>
    <source>
        <strain evidence="2">1</strain>
    </source>
</reference>
<accession>A0A563VR30</accession>
<dbReference type="Proteomes" id="UP000320055">
    <property type="component" value="Unassembled WGS sequence"/>
</dbReference>